<evidence type="ECO:0000259" key="1">
    <source>
        <dbReference type="Pfam" id="PF01738"/>
    </source>
</evidence>
<dbReference type="Gene3D" id="3.40.50.1820">
    <property type="entry name" value="alpha/beta hydrolase"/>
    <property type="match status" value="1"/>
</dbReference>
<comment type="caution">
    <text evidence="2">The sequence shown here is derived from an EMBL/GenBank/DDBJ whole genome shotgun (WGS) entry which is preliminary data.</text>
</comment>
<reference evidence="2 3" key="1">
    <citation type="submission" date="2024-06" db="EMBL/GenBank/DDBJ databases">
        <title>Genomic Encyclopedia of Type Strains, Phase IV (KMG-IV): sequencing the most valuable type-strain genomes for metagenomic binning, comparative biology and taxonomic classification.</title>
        <authorList>
            <person name="Goeker M."/>
        </authorList>
    </citation>
    <scope>NUCLEOTIDE SEQUENCE [LARGE SCALE GENOMIC DNA]</scope>
    <source>
        <strain evidence="2 3">DSM 17809</strain>
    </source>
</reference>
<dbReference type="RefSeq" id="WP_331932349.1">
    <property type="nucleotide sequence ID" value="NZ_JBEPLU010000001.1"/>
</dbReference>
<keyword evidence="2" id="KW-0378">Hydrolase</keyword>
<dbReference type="Pfam" id="PF01738">
    <property type="entry name" value="DLH"/>
    <property type="match status" value="1"/>
</dbReference>
<name>A0ABV2EED5_9CAUL</name>
<feature type="domain" description="Dienelactone hydrolase" evidence="1">
    <location>
        <begin position="19"/>
        <end position="238"/>
    </location>
</feature>
<dbReference type="InterPro" id="IPR002925">
    <property type="entry name" value="Dienelactn_hydro"/>
</dbReference>
<proteinExistence type="predicted"/>
<gene>
    <name evidence="2" type="ORF">ABID41_000470</name>
</gene>
<accession>A0ABV2EED5</accession>
<evidence type="ECO:0000313" key="3">
    <source>
        <dbReference type="Proteomes" id="UP001549110"/>
    </source>
</evidence>
<dbReference type="PANTHER" id="PTHR22946:SF0">
    <property type="entry name" value="DIENELACTONE HYDROLASE DOMAIN-CONTAINING PROTEIN"/>
    <property type="match status" value="1"/>
</dbReference>
<evidence type="ECO:0000313" key="2">
    <source>
        <dbReference type="EMBL" id="MET3525375.1"/>
    </source>
</evidence>
<organism evidence="2 3">
    <name type="scientific">Phenylobacterium koreense</name>
    <dbReference type="NCBI Taxonomy" id="266125"/>
    <lineage>
        <taxon>Bacteria</taxon>
        <taxon>Pseudomonadati</taxon>
        <taxon>Pseudomonadota</taxon>
        <taxon>Alphaproteobacteria</taxon>
        <taxon>Caulobacterales</taxon>
        <taxon>Caulobacteraceae</taxon>
        <taxon>Phenylobacterium</taxon>
    </lineage>
</organism>
<dbReference type="GO" id="GO:0016787">
    <property type="term" value="F:hydrolase activity"/>
    <property type="evidence" value="ECO:0007669"/>
    <property type="project" value="UniProtKB-KW"/>
</dbReference>
<protein>
    <submittedName>
        <fullName evidence="2">Dienelactone hydrolase</fullName>
    </submittedName>
</protein>
<dbReference type="PANTHER" id="PTHR22946">
    <property type="entry name" value="DIENELACTONE HYDROLASE DOMAIN-CONTAINING PROTEIN-RELATED"/>
    <property type="match status" value="1"/>
</dbReference>
<sequence>MMNSHLRTIEYHRNGEALDGALVLPEGAKVPLPGVLVFHGWEGRSEGQEAFAHRLAGLGYGAFCVDLYGKGKRGSTPQECEALMTPLFQDRAELRERLLHVAQVVGELPELDAGRLAAIGFCFGGLCVLDLARAGAPLRGVASFHGLFTPPGLPTASPMAAKVMAFHGWDDPMVPPADVVALGQELTQAGADWQIHAFGGAKHAFMNPGANAPEMGLEYNERVAHRAWTGLAGFLGEVLA</sequence>
<dbReference type="SUPFAM" id="SSF53474">
    <property type="entry name" value="alpha/beta-Hydrolases"/>
    <property type="match status" value="1"/>
</dbReference>
<dbReference type="InterPro" id="IPR029058">
    <property type="entry name" value="AB_hydrolase_fold"/>
</dbReference>
<dbReference type="InterPro" id="IPR050261">
    <property type="entry name" value="FrsA_esterase"/>
</dbReference>
<keyword evidence="3" id="KW-1185">Reference proteome</keyword>
<dbReference type="Proteomes" id="UP001549110">
    <property type="component" value="Unassembled WGS sequence"/>
</dbReference>
<dbReference type="EMBL" id="JBEPLU010000001">
    <property type="protein sequence ID" value="MET3525375.1"/>
    <property type="molecule type" value="Genomic_DNA"/>
</dbReference>